<dbReference type="InterPro" id="IPR050836">
    <property type="entry name" value="SDS22/Internalin_LRR"/>
</dbReference>
<sequence length="300" mass="34899">ETDINIKSKEIQNIKKAKLKKAINLNLSYCDLFEIDFLSQSKNLTNCSLQHNKISSLKPFTQLNNLVELNIYNNQLKSLDPIKNCTKLIKLFIADNFITSLRPLVHLTNIQKLSFRNNPIQVEQLLYLAPLQKLSEIYPLCPAFTESQQKYDNFLLRLCSVLPKTIKTIYMNKNEVQTLLPVIQKDEFHFTQLEFKVLVKEFCQNPIQNVIDFGDLDIDVKMTKLGVQNAFQKLKSGILLEQLHKNPRLMQKTKIWIGKNKRQHRIARLGINEGFFSHMARHGQLLREMAMASIQYVQIV</sequence>
<dbReference type="PANTHER" id="PTHR46652:SF3">
    <property type="entry name" value="LEUCINE-RICH REPEAT-CONTAINING PROTEIN 9"/>
    <property type="match status" value="1"/>
</dbReference>
<dbReference type="Gene3D" id="3.80.10.10">
    <property type="entry name" value="Ribonuclease Inhibitor"/>
    <property type="match status" value="1"/>
</dbReference>
<keyword evidence="1" id="KW-0433">Leucine-rich repeat</keyword>
<feature type="non-terminal residue" evidence="3">
    <location>
        <position position="300"/>
    </location>
</feature>
<dbReference type="EMBL" id="GDID01002184">
    <property type="protein sequence ID" value="JAP94422.1"/>
    <property type="molecule type" value="Transcribed_RNA"/>
</dbReference>
<keyword evidence="2" id="KW-0677">Repeat</keyword>
<evidence type="ECO:0000256" key="2">
    <source>
        <dbReference type="ARBA" id="ARBA00022737"/>
    </source>
</evidence>
<name>A0A146KCA6_9EUKA</name>
<dbReference type="PROSITE" id="PS51450">
    <property type="entry name" value="LRR"/>
    <property type="match status" value="3"/>
</dbReference>
<reference evidence="3" key="1">
    <citation type="submission" date="2015-07" db="EMBL/GenBank/DDBJ databases">
        <title>Adaptation to a free-living lifestyle via gene acquisitions in the diplomonad Trepomonas sp. PC1.</title>
        <authorList>
            <person name="Xu F."/>
            <person name="Jerlstrom-Hultqvist J."/>
            <person name="Kolisko M."/>
            <person name="Simpson A.G.B."/>
            <person name="Roger A.J."/>
            <person name="Svard S.G."/>
            <person name="Andersson J.O."/>
        </authorList>
    </citation>
    <scope>NUCLEOTIDE SEQUENCE</scope>
    <source>
        <strain evidence="3">PC1</strain>
    </source>
</reference>
<dbReference type="SUPFAM" id="SSF52075">
    <property type="entry name" value="Outer arm dynein light chain 1"/>
    <property type="match status" value="1"/>
</dbReference>
<accession>A0A146KCA6</accession>
<dbReference type="InterPro" id="IPR032675">
    <property type="entry name" value="LRR_dom_sf"/>
</dbReference>
<dbReference type="SMART" id="SM00365">
    <property type="entry name" value="LRR_SD22"/>
    <property type="match status" value="4"/>
</dbReference>
<feature type="non-terminal residue" evidence="3">
    <location>
        <position position="1"/>
    </location>
</feature>
<proteinExistence type="predicted"/>
<gene>
    <name evidence="3" type="ORF">TPC1_12931</name>
</gene>
<organism evidence="3">
    <name type="scientific">Trepomonas sp. PC1</name>
    <dbReference type="NCBI Taxonomy" id="1076344"/>
    <lineage>
        <taxon>Eukaryota</taxon>
        <taxon>Metamonada</taxon>
        <taxon>Diplomonadida</taxon>
        <taxon>Hexamitidae</taxon>
        <taxon>Hexamitinae</taxon>
        <taxon>Trepomonas</taxon>
    </lineage>
</organism>
<protein>
    <submittedName>
        <fullName evidence="3">Leucine rich repeats-containing protein</fullName>
    </submittedName>
</protein>
<dbReference type="AlphaFoldDB" id="A0A146KCA6"/>
<dbReference type="InterPro" id="IPR001611">
    <property type="entry name" value="Leu-rich_rpt"/>
</dbReference>
<dbReference type="PANTHER" id="PTHR46652">
    <property type="entry name" value="LEUCINE-RICH REPEAT AND IQ DOMAIN-CONTAINING PROTEIN 1-RELATED"/>
    <property type="match status" value="1"/>
</dbReference>
<evidence type="ECO:0000313" key="3">
    <source>
        <dbReference type="EMBL" id="JAP94422.1"/>
    </source>
</evidence>
<evidence type="ECO:0000256" key="1">
    <source>
        <dbReference type="ARBA" id="ARBA00022614"/>
    </source>
</evidence>